<accession>A0A348G0C7</accession>
<keyword evidence="5" id="KW-0456">Lyase</keyword>
<gene>
    <name evidence="5" type="ORF">BLTE_16950</name>
</gene>
<dbReference type="SUPFAM" id="SSF53383">
    <property type="entry name" value="PLP-dependent transferases"/>
    <property type="match status" value="1"/>
</dbReference>
<dbReference type="GO" id="GO:0005737">
    <property type="term" value="C:cytoplasm"/>
    <property type="evidence" value="ECO:0007669"/>
    <property type="project" value="TreeGrafter"/>
</dbReference>
<dbReference type="GO" id="GO:0030170">
    <property type="term" value="F:pyridoxal phosphate binding"/>
    <property type="evidence" value="ECO:0007669"/>
    <property type="project" value="InterPro"/>
</dbReference>
<dbReference type="Pfam" id="PF01053">
    <property type="entry name" value="Cys_Met_Meta_PP"/>
    <property type="match status" value="1"/>
</dbReference>
<dbReference type="GO" id="GO:0009086">
    <property type="term" value="P:methionine biosynthetic process"/>
    <property type="evidence" value="ECO:0007669"/>
    <property type="project" value="UniProtKB-ARBA"/>
</dbReference>
<evidence type="ECO:0000256" key="3">
    <source>
        <dbReference type="PIRSR" id="PIRSR001434-2"/>
    </source>
</evidence>
<dbReference type="InterPro" id="IPR015421">
    <property type="entry name" value="PyrdxlP-dep_Trfase_major"/>
</dbReference>
<evidence type="ECO:0000256" key="1">
    <source>
        <dbReference type="ARBA" id="ARBA00001933"/>
    </source>
</evidence>
<dbReference type="FunFam" id="3.40.640.10:FF:000046">
    <property type="entry name" value="Cystathionine gamma-lyase"/>
    <property type="match status" value="1"/>
</dbReference>
<name>A0A348G0C7_9HYPH</name>
<dbReference type="PROSITE" id="PS00868">
    <property type="entry name" value="CYS_MET_METAB_PP"/>
    <property type="match status" value="1"/>
</dbReference>
<dbReference type="CDD" id="cd00614">
    <property type="entry name" value="CGS_like"/>
    <property type="match status" value="1"/>
</dbReference>
<evidence type="ECO:0000256" key="2">
    <source>
        <dbReference type="ARBA" id="ARBA00022898"/>
    </source>
</evidence>
<evidence type="ECO:0000313" key="5">
    <source>
        <dbReference type="EMBL" id="BBF93010.1"/>
    </source>
</evidence>
<comment type="cofactor">
    <cofactor evidence="1 4">
        <name>pyridoxal 5'-phosphate</name>
        <dbReference type="ChEBI" id="CHEBI:597326"/>
    </cofactor>
</comment>
<dbReference type="OrthoDB" id="9805807at2"/>
<dbReference type="InterPro" id="IPR015424">
    <property type="entry name" value="PyrdxlP-dep_Trfase"/>
</dbReference>
<dbReference type="PANTHER" id="PTHR11808:SF80">
    <property type="entry name" value="CYSTATHIONINE GAMMA-LYASE"/>
    <property type="match status" value="1"/>
</dbReference>
<keyword evidence="6" id="KW-1185">Reference proteome</keyword>
<dbReference type="Gene3D" id="3.40.640.10">
    <property type="entry name" value="Type I PLP-dependent aspartate aminotransferase-like (Major domain)"/>
    <property type="match status" value="1"/>
</dbReference>
<dbReference type="FunFam" id="3.90.1150.10:FF:000033">
    <property type="entry name" value="Cystathionine gamma-synthase"/>
    <property type="match status" value="1"/>
</dbReference>
<evidence type="ECO:0000313" key="6">
    <source>
        <dbReference type="Proteomes" id="UP000266934"/>
    </source>
</evidence>
<dbReference type="Proteomes" id="UP000266934">
    <property type="component" value="Chromosome"/>
</dbReference>
<evidence type="ECO:0000256" key="4">
    <source>
        <dbReference type="RuleBase" id="RU362118"/>
    </source>
</evidence>
<dbReference type="RefSeq" id="WP_126399304.1">
    <property type="nucleotide sequence ID" value="NZ_AP018907.1"/>
</dbReference>
<comment type="similarity">
    <text evidence="4">Belongs to the trans-sulfuration enzymes family.</text>
</comment>
<dbReference type="GO" id="GO:0019346">
    <property type="term" value="P:transsulfuration"/>
    <property type="evidence" value="ECO:0007669"/>
    <property type="project" value="InterPro"/>
</dbReference>
<feature type="modified residue" description="N6-(pyridoxal phosphate)lysine" evidence="3">
    <location>
        <position position="214"/>
    </location>
</feature>
<dbReference type="GO" id="GO:0016846">
    <property type="term" value="F:carbon-sulfur lyase activity"/>
    <property type="evidence" value="ECO:0007669"/>
    <property type="project" value="TreeGrafter"/>
</dbReference>
<dbReference type="PANTHER" id="PTHR11808">
    <property type="entry name" value="TRANS-SULFURATION ENZYME FAMILY MEMBER"/>
    <property type="match status" value="1"/>
</dbReference>
<protein>
    <submittedName>
        <fullName evidence="5">Methionine gamma-lyase</fullName>
    </submittedName>
</protein>
<reference evidence="5 6" key="1">
    <citation type="submission" date="2018-08" db="EMBL/GenBank/DDBJ databases">
        <title>Complete genome sequencing of Blastochloris tepida GI.</title>
        <authorList>
            <person name="Tsukatani Y."/>
            <person name="Mori H."/>
        </authorList>
    </citation>
    <scope>NUCLEOTIDE SEQUENCE [LARGE SCALE GENOMIC DNA]</scope>
    <source>
        <strain evidence="5 6">GI</strain>
    </source>
</reference>
<sequence length="401" mass="42388">MARSPRNAEQGFATRAIHSGYDPADADGALTPPIHLSSTYVFETAEHGAEVFAGLRDGYAYGRTKNPTQSILETRLADLEGGEAALAVASGMAAISATLWTLLNAGDHVVIEKVLYGNSYKLFTAGLSRFGVEVTVADFTNPDSVAAAVRAGKTRLVYFETPANPNLRVIDIAAISAIARRAGALTLVDNTFATPALQRPLRHGADLVVHSATKYLGGHGDLLAGIVVGPDETIKRVRQHGLRYLTGATLAPLSAFLVLRGLKTLELRMAQHSRSALAVAEMLAAHSAVDVVHYPRLPSFPQADVVSRQMAAGSGLVAFELKGGLDAGRALMNALRLAQRGVSLGDTETLVQHPASMTHAAYSPEERAAHGISEGLIRLSVGLETTDDILDDLDFALAQVT</sequence>
<dbReference type="KEGG" id="blag:BLTE_16950"/>
<dbReference type="InterPro" id="IPR054542">
    <property type="entry name" value="Cys_met_metab_PP"/>
</dbReference>
<dbReference type="PIRSF" id="PIRSF001434">
    <property type="entry name" value="CGS"/>
    <property type="match status" value="1"/>
</dbReference>
<proteinExistence type="inferred from homology"/>
<dbReference type="EMBL" id="AP018907">
    <property type="protein sequence ID" value="BBF93010.1"/>
    <property type="molecule type" value="Genomic_DNA"/>
</dbReference>
<organism evidence="5 6">
    <name type="scientific">Blastochloris tepida</name>
    <dbReference type="NCBI Taxonomy" id="2233851"/>
    <lineage>
        <taxon>Bacteria</taxon>
        <taxon>Pseudomonadati</taxon>
        <taxon>Pseudomonadota</taxon>
        <taxon>Alphaproteobacteria</taxon>
        <taxon>Hyphomicrobiales</taxon>
        <taxon>Blastochloridaceae</taxon>
        <taxon>Blastochloris</taxon>
    </lineage>
</organism>
<dbReference type="InterPro" id="IPR000277">
    <property type="entry name" value="Cys/Met-Metab_PyrdxlP-dep_enz"/>
</dbReference>
<dbReference type="InterPro" id="IPR015422">
    <property type="entry name" value="PyrdxlP-dep_Trfase_small"/>
</dbReference>
<keyword evidence="2 3" id="KW-0663">Pyridoxal phosphate</keyword>
<dbReference type="AlphaFoldDB" id="A0A348G0C7"/>
<dbReference type="Gene3D" id="3.90.1150.10">
    <property type="entry name" value="Aspartate Aminotransferase, domain 1"/>
    <property type="match status" value="1"/>
</dbReference>